<comment type="caution">
    <text evidence="1">The sequence shown here is derived from an EMBL/GenBank/DDBJ whole genome shotgun (WGS) entry which is preliminary data.</text>
</comment>
<reference evidence="1 2" key="1">
    <citation type="submission" date="2020-07" db="EMBL/GenBank/DDBJ databases">
        <title>Comparative genomics of pyrophilous fungi reveals a link between fire events and developmental genes.</title>
        <authorList>
            <consortium name="DOE Joint Genome Institute"/>
            <person name="Steindorff A.S."/>
            <person name="Carver A."/>
            <person name="Calhoun S."/>
            <person name="Stillman K."/>
            <person name="Liu H."/>
            <person name="Lipzen A."/>
            <person name="Pangilinan J."/>
            <person name="Labutti K."/>
            <person name="Bruns T.D."/>
            <person name="Grigoriev I.V."/>
        </authorList>
    </citation>
    <scope>NUCLEOTIDE SEQUENCE [LARGE SCALE GENOMIC DNA]</scope>
    <source>
        <strain evidence="1 2">CBS 144469</strain>
    </source>
</reference>
<keyword evidence="2" id="KW-1185">Reference proteome</keyword>
<protein>
    <submittedName>
        <fullName evidence="1">Uncharacterized protein</fullName>
    </submittedName>
</protein>
<dbReference type="EMBL" id="JACGCI010000007">
    <property type="protein sequence ID" value="KAF6762436.1"/>
    <property type="molecule type" value="Genomic_DNA"/>
</dbReference>
<name>A0A8H6IEL2_9AGAR</name>
<accession>A0A8H6IEL2</accession>
<dbReference type="Gene3D" id="3.80.10.10">
    <property type="entry name" value="Ribonuclease Inhibitor"/>
    <property type="match status" value="1"/>
</dbReference>
<sequence length="392" mass="43741">MTWSFLDVCARGGARQPFTRIAYGVVFALKRGNGAKSFDKAVSWLQRSGETPKSLEFDHSGRCLCAVDGHPCVAEDDALTSLLKHGPPLDHFTLTVSSTRCFRKWIGAIHSPDSPSVRPWDTLRSFKLTFGDEETGELWSERDTDTPSQSIFSLLPPAITAFHLDLPGTSTAFDERWEVSSSRHASISIPANVLNKLTTFTIQCDWASSKLFPLLRQCCNVETLTIDLGCRPLDESDTTFSENFFENLGAFPIILPNVSSLHLRGTPRADILDNLKAPSLRSLDIGLYGRGVSQRKIFGWIVHKFLEASGAKDNLLGFRVSGRPISGKDLRRCLTGLHRLKRLTLDTVTWSDDLFVFEAGFIQPHLPSLEVFELLHISEYFTPPQSWGSRLL</sequence>
<organism evidence="1 2">
    <name type="scientific">Ephemerocybe angulata</name>
    <dbReference type="NCBI Taxonomy" id="980116"/>
    <lineage>
        <taxon>Eukaryota</taxon>
        <taxon>Fungi</taxon>
        <taxon>Dikarya</taxon>
        <taxon>Basidiomycota</taxon>
        <taxon>Agaricomycotina</taxon>
        <taxon>Agaricomycetes</taxon>
        <taxon>Agaricomycetidae</taxon>
        <taxon>Agaricales</taxon>
        <taxon>Agaricineae</taxon>
        <taxon>Psathyrellaceae</taxon>
        <taxon>Ephemerocybe</taxon>
    </lineage>
</organism>
<dbReference type="AlphaFoldDB" id="A0A8H6IEL2"/>
<dbReference type="OrthoDB" id="2890556at2759"/>
<dbReference type="InterPro" id="IPR032675">
    <property type="entry name" value="LRR_dom_sf"/>
</dbReference>
<proteinExistence type="predicted"/>
<dbReference type="Proteomes" id="UP000521943">
    <property type="component" value="Unassembled WGS sequence"/>
</dbReference>
<gene>
    <name evidence="1" type="ORF">DFP72DRAFT_558310</name>
</gene>
<dbReference type="SUPFAM" id="SSF52047">
    <property type="entry name" value="RNI-like"/>
    <property type="match status" value="1"/>
</dbReference>
<evidence type="ECO:0000313" key="2">
    <source>
        <dbReference type="Proteomes" id="UP000521943"/>
    </source>
</evidence>
<evidence type="ECO:0000313" key="1">
    <source>
        <dbReference type="EMBL" id="KAF6762436.1"/>
    </source>
</evidence>